<dbReference type="InterPro" id="IPR011051">
    <property type="entry name" value="RmlC_Cupin_sf"/>
</dbReference>
<evidence type="ECO:0000259" key="1">
    <source>
        <dbReference type="Pfam" id="PF07883"/>
    </source>
</evidence>
<dbReference type="InterPro" id="IPR014710">
    <property type="entry name" value="RmlC-like_jellyroll"/>
</dbReference>
<organism evidence="2 3">
    <name type="scientific">Nocardia amikacinitolerans</name>
    <dbReference type="NCBI Taxonomy" id="756689"/>
    <lineage>
        <taxon>Bacteria</taxon>
        <taxon>Bacillati</taxon>
        <taxon>Actinomycetota</taxon>
        <taxon>Actinomycetes</taxon>
        <taxon>Mycobacteriales</taxon>
        <taxon>Nocardiaceae</taxon>
        <taxon>Nocardia</taxon>
    </lineage>
</organism>
<feature type="domain" description="Cupin type-2" evidence="1">
    <location>
        <begin position="37"/>
        <end position="97"/>
    </location>
</feature>
<dbReference type="AlphaFoldDB" id="A0A285KRU7"/>
<dbReference type="Proteomes" id="UP000219565">
    <property type="component" value="Unassembled WGS sequence"/>
</dbReference>
<dbReference type="EMBL" id="OBEG01000001">
    <property type="protein sequence ID" value="SNY75359.1"/>
    <property type="molecule type" value="Genomic_DNA"/>
</dbReference>
<evidence type="ECO:0000313" key="3">
    <source>
        <dbReference type="Proteomes" id="UP000219565"/>
    </source>
</evidence>
<gene>
    <name evidence="2" type="ORF">SAMN04244553_0480</name>
</gene>
<protein>
    <submittedName>
        <fullName evidence="2">Cupin domain-containing protein</fullName>
    </submittedName>
</protein>
<dbReference type="RefSeq" id="WP_097243453.1">
    <property type="nucleotide sequence ID" value="NZ_JAMTCV010000002.1"/>
</dbReference>
<dbReference type="PANTHER" id="PTHR36114:SF1">
    <property type="entry name" value="16.7 KDA PROTEIN IN WHIE LOCUS"/>
    <property type="match status" value="1"/>
</dbReference>
<dbReference type="PANTHER" id="PTHR36114">
    <property type="entry name" value="16.7 KDA PROTEIN IN WHIE LOCUS"/>
    <property type="match status" value="1"/>
</dbReference>
<proteinExistence type="predicted"/>
<dbReference type="CDD" id="cd02226">
    <property type="entry name" value="cupin_YdbB-like"/>
    <property type="match status" value="1"/>
</dbReference>
<dbReference type="InterPro" id="IPR013096">
    <property type="entry name" value="Cupin_2"/>
</dbReference>
<keyword evidence="3" id="KW-1185">Reference proteome</keyword>
<dbReference type="InterPro" id="IPR052044">
    <property type="entry name" value="PKS_Associated_Protein"/>
</dbReference>
<accession>A0A285KRU7</accession>
<dbReference type="Pfam" id="PF07883">
    <property type="entry name" value="Cupin_2"/>
    <property type="match status" value="1"/>
</dbReference>
<name>A0A285KRU7_9NOCA</name>
<evidence type="ECO:0000313" key="2">
    <source>
        <dbReference type="EMBL" id="SNY75359.1"/>
    </source>
</evidence>
<sequence length="107" mass="12162">MSKISITDVVDDLTGPWQPRDLATANDAVVRIARFHGAFPWHHHHDEDELFLCWSGTFRIELQDGESVTLHPGEIFVVPRGVEHRPVAEEPAHGIMIERPETKQYGN</sequence>
<reference evidence="2 3" key="1">
    <citation type="submission" date="2017-09" db="EMBL/GenBank/DDBJ databases">
        <authorList>
            <person name="Ehlers B."/>
            <person name="Leendertz F.H."/>
        </authorList>
    </citation>
    <scope>NUCLEOTIDE SEQUENCE [LARGE SCALE GENOMIC DNA]</scope>
    <source>
        <strain evidence="2 3">DSM 45537</strain>
    </source>
</reference>
<dbReference type="OrthoDB" id="9794183at2"/>
<dbReference type="STRING" id="1379680.GCA_001612615_00552"/>
<dbReference type="Gene3D" id="2.60.120.10">
    <property type="entry name" value="Jelly Rolls"/>
    <property type="match status" value="1"/>
</dbReference>
<dbReference type="SUPFAM" id="SSF51182">
    <property type="entry name" value="RmlC-like cupins"/>
    <property type="match status" value="1"/>
</dbReference>